<dbReference type="AlphaFoldDB" id="A0A0F9BUB6"/>
<organism evidence="1">
    <name type="scientific">marine sediment metagenome</name>
    <dbReference type="NCBI Taxonomy" id="412755"/>
    <lineage>
        <taxon>unclassified sequences</taxon>
        <taxon>metagenomes</taxon>
        <taxon>ecological metagenomes</taxon>
    </lineage>
</organism>
<sequence length="319" mass="34337">MPFQSFDDIFKNTSQGFISFDNIFGQQTGFISFDDLFAKQKVDVRRPEPTRRYGGVGNVLEQFGRGAVREATLGLSKYALGEEAPIGFAEKFARGAGQFAGYLIPIGIGAKVAGATVKGASKIASGAIKAVAPRATPKTVQSATRLFEHMFKSSTTLATADVVSDITNISEAPQRAVSGATIGAIFGGSHLINLTKKAPLDNIIRQFAGRGMLMAAGHYSPEHMTKENIPNIVFGEILNTFFLSRGIRAKDIMEATQNAALGRSIIKYGDSQEKKRRLQFGLGEDPGMLGAREAAEKCLRCSFGNVPVIEEVVWTIPLP</sequence>
<dbReference type="EMBL" id="LAZR01039227">
    <property type="protein sequence ID" value="KKL17522.1"/>
    <property type="molecule type" value="Genomic_DNA"/>
</dbReference>
<protein>
    <submittedName>
        <fullName evidence="1">Uncharacterized protein</fullName>
    </submittedName>
</protein>
<comment type="caution">
    <text evidence="1">The sequence shown here is derived from an EMBL/GenBank/DDBJ whole genome shotgun (WGS) entry which is preliminary data.</text>
</comment>
<reference evidence="1" key="1">
    <citation type="journal article" date="2015" name="Nature">
        <title>Complex archaea that bridge the gap between prokaryotes and eukaryotes.</title>
        <authorList>
            <person name="Spang A."/>
            <person name="Saw J.H."/>
            <person name="Jorgensen S.L."/>
            <person name="Zaremba-Niedzwiedzka K."/>
            <person name="Martijn J."/>
            <person name="Lind A.E."/>
            <person name="van Eijk R."/>
            <person name="Schleper C."/>
            <person name="Guy L."/>
            <person name="Ettema T.J."/>
        </authorList>
    </citation>
    <scope>NUCLEOTIDE SEQUENCE</scope>
</reference>
<name>A0A0F9BUB6_9ZZZZ</name>
<feature type="non-terminal residue" evidence="1">
    <location>
        <position position="319"/>
    </location>
</feature>
<evidence type="ECO:0000313" key="1">
    <source>
        <dbReference type="EMBL" id="KKL17522.1"/>
    </source>
</evidence>
<accession>A0A0F9BUB6</accession>
<gene>
    <name evidence="1" type="ORF">LCGC14_2484710</name>
</gene>
<proteinExistence type="predicted"/>